<dbReference type="RefSeq" id="WP_405274324.1">
    <property type="nucleotide sequence ID" value="NZ_CP144380.1"/>
</dbReference>
<dbReference type="Gene3D" id="1.10.260.40">
    <property type="entry name" value="lambda repressor-like DNA-binding domains"/>
    <property type="match status" value="1"/>
</dbReference>
<keyword evidence="2" id="KW-1185">Reference proteome</keyword>
<proteinExistence type="predicted"/>
<gene>
    <name evidence="1" type="ORF">WI372_15170</name>
</gene>
<comment type="caution">
    <text evidence="1">The sequence shown here is derived from an EMBL/GenBank/DDBJ whole genome shotgun (WGS) entry which is preliminary data.</text>
</comment>
<evidence type="ECO:0000313" key="1">
    <source>
        <dbReference type="EMBL" id="MEK9502333.1"/>
    </source>
</evidence>
<reference evidence="1 2" key="1">
    <citation type="submission" date="2024-02" db="EMBL/GenBank/DDBJ databases">
        <title>A novel Gemmatimonadota bacterium.</title>
        <authorList>
            <person name="Du Z.-J."/>
            <person name="Ye Y.-Q."/>
        </authorList>
    </citation>
    <scope>NUCLEOTIDE SEQUENCE [LARGE SCALE GENOMIC DNA]</scope>
    <source>
        <strain evidence="1 2">DH-20</strain>
    </source>
</reference>
<protein>
    <recommendedName>
        <fullName evidence="3">Antitoxin Xre/MbcA/ParS-like toxin-binding domain-containing protein</fullName>
    </recommendedName>
</protein>
<dbReference type="InterPro" id="IPR010982">
    <property type="entry name" value="Lambda_DNA-bd_dom_sf"/>
</dbReference>
<name>A0ABU9EC73_9BACT</name>
<dbReference type="EMBL" id="JBBHLI010000010">
    <property type="protein sequence ID" value="MEK9502333.1"/>
    <property type="molecule type" value="Genomic_DNA"/>
</dbReference>
<dbReference type="SUPFAM" id="SSF47413">
    <property type="entry name" value="lambda repressor-like DNA-binding domains"/>
    <property type="match status" value="1"/>
</dbReference>
<dbReference type="Proteomes" id="UP001484239">
    <property type="component" value="Unassembled WGS sequence"/>
</dbReference>
<sequence length="119" mass="12799">MSLAADILPLESLTRVHLNTARAVLGSDRAIAELLDVSPSQVSRWRRGQMPDSFNADRLGALALVVEMLARWLDPATIPGWLEGANAHLADRSPAYLLRRGRVADVLGALEADKAGAFA</sequence>
<accession>A0ABU9EC73</accession>
<organism evidence="1 2">
    <name type="scientific">Gaopeijia maritima</name>
    <dbReference type="NCBI Taxonomy" id="3119007"/>
    <lineage>
        <taxon>Bacteria</taxon>
        <taxon>Pseudomonadati</taxon>
        <taxon>Gemmatimonadota</taxon>
        <taxon>Longimicrobiia</taxon>
        <taxon>Gaopeijiales</taxon>
        <taxon>Gaopeijiaceae</taxon>
        <taxon>Gaopeijia</taxon>
    </lineage>
</organism>
<evidence type="ECO:0008006" key="3">
    <source>
        <dbReference type="Google" id="ProtNLM"/>
    </source>
</evidence>
<evidence type="ECO:0000313" key="2">
    <source>
        <dbReference type="Proteomes" id="UP001484239"/>
    </source>
</evidence>